<reference evidence="1 2" key="1">
    <citation type="submission" date="2019-02" db="EMBL/GenBank/DDBJ databases">
        <title>Opniocepnalus argus genome.</title>
        <authorList>
            <person name="Zhou C."/>
            <person name="Xiao S."/>
        </authorList>
    </citation>
    <scope>NUCLEOTIDE SEQUENCE [LARGE SCALE GENOMIC DNA]</scope>
    <source>
        <strain evidence="1">OARG1902GOOAL</strain>
        <tissue evidence="1">Muscle</tissue>
    </source>
</reference>
<organism evidence="1 2">
    <name type="scientific">Channa argus</name>
    <name type="common">Northern snakehead</name>
    <name type="synonym">Ophicephalus argus</name>
    <dbReference type="NCBI Taxonomy" id="215402"/>
    <lineage>
        <taxon>Eukaryota</taxon>
        <taxon>Metazoa</taxon>
        <taxon>Chordata</taxon>
        <taxon>Craniata</taxon>
        <taxon>Vertebrata</taxon>
        <taxon>Euteleostomi</taxon>
        <taxon>Actinopterygii</taxon>
        <taxon>Neopterygii</taxon>
        <taxon>Teleostei</taxon>
        <taxon>Neoteleostei</taxon>
        <taxon>Acanthomorphata</taxon>
        <taxon>Anabantaria</taxon>
        <taxon>Anabantiformes</taxon>
        <taxon>Channoidei</taxon>
        <taxon>Channidae</taxon>
        <taxon>Channa</taxon>
    </lineage>
</organism>
<reference evidence="2" key="2">
    <citation type="submission" date="2019-02" db="EMBL/GenBank/DDBJ databases">
        <title>Opniocepnalus argus Var Kimnra genome.</title>
        <authorList>
            <person name="Zhou C."/>
            <person name="Xiao S."/>
        </authorList>
    </citation>
    <scope>NUCLEOTIDE SEQUENCE [LARGE SCALE GENOMIC DNA]</scope>
</reference>
<name>A0A6G1QEE6_CHAAH</name>
<proteinExistence type="predicted"/>
<dbReference type="AlphaFoldDB" id="A0A6G1QEE6"/>
<accession>A0A6G1QEE6</accession>
<dbReference type="EMBL" id="CM015727">
    <property type="protein sequence ID" value="KAF3700857.1"/>
    <property type="molecule type" value="Genomic_DNA"/>
</dbReference>
<dbReference type="Proteomes" id="UP000503349">
    <property type="component" value="Chromosome 16"/>
</dbReference>
<evidence type="ECO:0000313" key="2">
    <source>
        <dbReference type="Proteomes" id="UP000503349"/>
    </source>
</evidence>
<protein>
    <submittedName>
        <fullName evidence="1">Uncharacterized protein</fullName>
    </submittedName>
</protein>
<keyword evidence="2" id="KW-1185">Reference proteome</keyword>
<sequence>MSLPLSSYKTNKSHRPLPSVPASLLSCTEIAAIGLEPVQPSVSPTCTAAPKA</sequence>
<gene>
    <name evidence="1" type="ORF">EXN66_Car016545</name>
</gene>
<evidence type="ECO:0000313" key="1">
    <source>
        <dbReference type="EMBL" id="KAF3700857.1"/>
    </source>
</evidence>